<dbReference type="AlphaFoldDB" id="A0AAF0FQJ4"/>
<proteinExistence type="inferred from homology"/>
<evidence type="ECO:0000256" key="4">
    <source>
        <dbReference type="ARBA" id="ARBA00022989"/>
    </source>
</evidence>
<evidence type="ECO:0000256" key="6">
    <source>
        <dbReference type="SAM" id="Phobius"/>
    </source>
</evidence>
<gene>
    <name evidence="8" type="ORF">L1994_05695</name>
</gene>
<evidence type="ECO:0000256" key="3">
    <source>
        <dbReference type="ARBA" id="ARBA00022692"/>
    </source>
</evidence>
<dbReference type="InterPro" id="IPR006685">
    <property type="entry name" value="MscS_channel_2nd"/>
</dbReference>
<sequence>MAEDTNSLMEIINFDVATALYIIYIIILSYLLIRLVSFLIKKIGDKAGYRRITANMIIPLFKIIVYIASSYLIVTAVIQPSLTQLVAFSGLFGAALGFGLKDIFSDIIGGIVIAFERPYLIGDKITIGDKYGEVTDIGLRSTRIVTPDDTVVSIPNFSIFNKSAASANAGKTEMMVVTDLFIDNNSDFEKAVRLLKECIVTSKYVYISKSNRYTVLVDEFPFYKRLRAKAYVNDLRYEFEFKSDITRRAWVEFNKNEIMPPSFSGAVIEMPKDFKNSVSD</sequence>
<evidence type="ECO:0000256" key="2">
    <source>
        <dbReference type="ARBA" id="ARBA00008017"/>
    </source>
</evidence>
<dbReference type="GO" id="GO:0016020">
    <property type="term" value="C:membrane"/>
    <property type="evidence" value="ECO:0007669"/>
    <property type="project" value="UniProtKB-SubCell"/>
</dbReference>
<dbReference type="RefSeq" id="WP_278100715.1">
    <property type="nucleotide sequence ID" value="NZ_CP091092.1"/>
</dbReference>
<dbReference type="Gene3D" id="2.30.30.60">
    <property type="match status" value="1"/>
</dbReference>
<dbReference type="InterPro" id="IPR045275">
    <property type="entry name" value="MscS_archaea/bacteria_type"/>
</dbReference>
<dbReference type="Gene3D" id="1.10.287.1260">
    <property type="match status" value="1"/>
</dbReference>
<reference evidence="8" key="1">
    <citation type="submission" date="2022-01" db="EMBL/GenBank/DDBJ databases">
        <title>Complete genome of Methanomicrobium antiquum DSM 21220.</title>
        <authorList>
            <person name="Chen S.-C."/>
            <person name="You Y.-T."/>
            <person name="Zhou Y.-Z."/>
            <person name="Lai M.-C."/>
        </authorList>
    </citation>
    <scope>NUCLEOTIDE SEQUENCE</scope>
    <source>
        <strain evidence="8">DSM 21220</strain>
    </source>
</reference>
<comment type="similarity">
    <text evidence="2">Belongs to the MscS (TC 1.A.23) family.</text>
</comment>
<dbReference type="GO" id="GO:0008381">
    <property type="term" value="F:mechanosensitive monoatomic ion channel activity"/>
    <property type="evidence" value="ECO:0007669"/>
    <property type="project" value="InterPro"/>
</dbReference>
<name>A0AAF0FQJ4_9EURY</name>
<feature type="transmembrane region" description="Helical" evidence="6">
    <location>
        <begin position="20"/>
        <end position="40"/>
    </location>
</feature>
<evidence type="ECO:0000313" key="8">
    <source>
        <dbReference type="EMBL" id="WFN37875.1"/>
    </source>
</evidence>
<dbReference type="Pfam" id="PF00924">
    <property type="entry name" value="MS_channel_2nd"/>
    <property type="match status" value="1"/>
</dbReference>
<protein>
    <submittedName>
        <fullName evidence="8">Mechanosensitive ion channel family protein</fullName>
    </submittedName>
</protein>
<keyword evidence="4 6" id="KW-1133">Transmembrane helix</keyword>
<evidence type="ECO:0000256" key="5">
    <source>
        <dbReference type="ARBA" id="ARBA00023136"/>
    </source>
</evidence>
<comment type="subcellular location">
    <subcellularLocation>
        <location evidence="1">Membrane</location>
        <topology evidence="1">Multi-pass membrane protein</topology>
    </subcellularLocation>
</comment>
<keyword evidence="3 6" id="KW-0812">Transmembrane</keyword>
<dbReference type="SUPFAM" id="SSF50182">
    <property type="entry name" value="Sm-like ribonucleoproteins"/>
    <property type="match status" value="1"/>
</dbReference>
<dbReference type="GeneID" id="79949871"/>
<dbReference type="EMBL" id="CP091092">
    <property type="protein sequence ID" value="WFN37875.1"/>
    <property type="molecule type" value="Genomic_DNA"/>
</dbReference>
<keyword evidence="5 6" id="KW-0472">Membrane</keyword>
<organism evidence="8 9">
    <name type="scientific">Methanomicrobium antiquum</name>
    <dbReference type="NCBI Taxonomy" id="487686"/>
    <lineage>
        <taxon>Archaea</taxon>
        <taxon>Methanobacteriati</taxon>
        <taxon>Methanobacteriota</taxon>
        <taxon>Stenosarchaea group</taxon>
        <taxon>Methanomicrobia</taxon>
        <taxon>Methanomicrobiales</taxon>
        <taxon>Methanomicrobiaceae</taxon>
        <taxon>Methanomicrobium</taxon>
    </lineage>
</organism>
<dbReference type="InterPro" id="IPR010920">
    <property type="entry name" value="LSM_dom_sf"/>
</dbReference>
<accession>A0AAF0FQJ4</accession>
<dbReference type="Proteomes" id="UP001218895">
    <property type="component" value="Chromosome"/>
</dbReference>
<dbReference type="KEGG" id="manq:L1994_05695"/>
<keyword evidence="9" id="KW-1185">Reference proteome</keyword>
<evidence type="ECO:0000313" key="9">
    <source>
        <dbReference type="Proteomes" id="UP001218895"/>
    </source>
</evidence>
<dbReference type="InterPro" id="IPR023408">
    <property type="entry name" value="MscS_beta-dom_sf"/>
</dbReference>
<dbReference type="PANTHER" id="PTHR30221">
    <property type="entry name" value="SMALL-CONDUCTANCE MECHANOSENSITIVE CHANNEL"/>
    <property type="match status" value="1"/>
</dbReference>
<evidence type="ECO:0000256" key="1">
    <source>
        <dbReference type="ARBA" id="ARBA00004141"/>
    </source>
</evidence>
<feature type="domain" description="Mechanosensitive ion channel MscS" evidence="7">
    <location>
        <begin position="102"/>
        <end position="162"/>
    </location>
</feature>
<feature type="transmembrane region" description="Helical" evidence="6">
    <location>
        <begin position="52"/>
        <end position="76"/>
    </location>
</feature>
<evidence type="ECO:0000259" key="7">
    <source>
        <dbReference type="Pfam" id="PF00924"/>
    </source>
</evidence>
<dbReference type="SUPFAM" id="SSF82861">
    <property type="entry name" value="Mechanosensitive channel protein MscS (YggB), transmembrane region"/>
    <property type="match status" value="1"/>
</dbReference>
<dbReference type="PANTHER" id="PTHR30221:SF1">
    <property type="entry name" value="SMALL-CONDUCTANCE MECHANOSENSITIVE CHANNEL"/>
    <property type="match status" value="1"/>
</dbReference>
<dbReference type="InterPro" id="IPR011014">
    <property type="entry name" value="MscS_channel_TM-2"/>
</dbReference>